<name>A0A8T4HAW8_9SPHI</name>
<dbReference type="AlphaFoldDB" id="A0A8T4HAW8"/>
<protein>
    <submittedName>
        <fullName evidence="1">Uncharacterized protein</fullName>
    </submittedName>
</protein>
<reference evidence="1" key="1">
    <citation type="submission" date="2021-03" db="EMBL/GenBank/DDBJ databases">
        <authorList>
            <person name="Lu T."/>
            <person name="Wang Q."/>
            <person name="Han X."/>
        </authorList>
    </citation>
    <scope>NUCLEOTIDE SEQUENCE</scope>
    <source>
        <strain evidence="1">WQ 2009</strain>
    </source>
</reference>
<proteinExistence type="predicted"/>
<dbReference type="Proteomes" id="UP000679691">
    <property type="component" value="Unassembled WGS sequence"/>
</dbReference>
<sequence length="480" mass="53373">MNKIDFKLIALLTLTLIFFACKKNEESISGEKVKKLVVSLSDLKISNTDNKKVAANGIKNSNSSYKITIDNEWGMVVSSQNQTTTQKNIANSTPSTTPLSPKVFPFLYSGGLNTEASMEGVLPKGIAFRVHIFNAATNELIAQKIYRNGSTVLGAAYANLPLPENDPFDLPDDIPKIKLVAFTIYDQSKPLNQQLIPTNENLSIYNGSTLLHNNALNTAGYDDLIFRGIEGGKDFFYHSEEIIVNTGPSVLYKPLTLKLLNSYLALDVFLNENDVSNYELMVDEIEAYIHPGASRYDITPASAAANGSVTFSNAIYDQNAIRSSALSLNNVPYSQFLGDHVQRSLKYEGTKLNVQKITGNRNSRFIIRQSYHSTKYTNYVGEPSEAAVTITDFNNYANSQTYLKYYRPAFLNSPSENINDPYNDLNKISHILELRNVRVRNKTTSKFSVPITVLALVAGDGNNNFGYRHNIELNYGIITD</sequence>
<gene>
    <name evidence="1" type="ORF">J5U18_08365</name>
</gene>
<evidence type="ECO:0000313" key="1">
    <source>
        <dbReference type="EMBL" id="MBP3943573.1"/>
    </source>
</evidence>
<dbReference type="RefSeq" id="WP_353547070.1">
    <property type="nucleotide sequence ID" value="NZ_JAGKSB010000008.1"/>
</dbReference>
<organism evidence="1 2">
    <name type="scientific">Rhinopithecimicrobium faecis</name>
    <dbReference type="NCBI Taxonomy" id="2820698"/>
    <lineage>
        <taxon>Bacteria</taxon>
        <taxon>Pseudomonadati</taxon>
        <taxon>Bacteroidota</taxon>
        <taxon>Sphingobacteriia</taxon>
        <taxon>Sphingobacteriales</taxon>
        <taxon>Sphingobacteriaceae</taxon>
        <taxon>Rhinopithecimicrobium</taxon>
    </lineage>
</organism>
<accession>A0A8T4HAW8</accession>
<dbReference type="PROSITE" id="PS51257">
    <property type="entry name" value="PROKAR_LIPOPROTEIN"/>
    <property type="match status" value="1"/>
</dbReference>
<dbReference type="EMBL" id="JAGKSB010000008">
    <property type="protein sequence ID" value="MBP3943573.1"/>
    <property type="molecule type" value="Genomic_DNA"/>
</dbReference>
<evidence type="ECO:0000313" key="2">
    <source>
        <dbReference type="Proteomes" id="UP000679691"/>
    </source>
</evidence>
<comment type="caution">
    <text evidence="1">The sequence shown here is derived from an EMBL/GenBank/DDBJ whole genome shotgun (WGS) entry which is preliminary data.</text>
</comment>
<keyword evidence="2" id="KW-1185">Reference proteome</keyword>